<accession>A0AAW1HDE8</accession>
<protein>
    <recommendedName>
        <fullName evidence="1">R13L1/DRL21-like LRR repeat region domain-containing protein</fullName>
    </recommendedName>
</protein>
<name>A0AAW1HDE8_SAPOF</name>
<proteinExistence type="predicted"/>
<comment type="caution">
    <text evidence="2">The sequence shown here is derived from an EMBL/GenBank/DDBJ whole genome shotgun (WGS) entry which is preliminary data.</text>
</comment>
<organism evidence="2 3">
    <name type="scientific">Saponaria officinalis</name>
    <name type="common">Common soapwort</name>
    <name type="synonym">Lychnis saponaria</name>
    <dbReference type="NCBI Taxonomy" id="3572"/>
    <lineage>
        <taxon>Eukaryota</taxon>
        <taxon>Viridiplantae</taxon>
        <taxon>Streptophyta</taxon>
        <taxon>Embryophyta</taxon>
        <taxon>Tracheophyta</taxon>
        <taxon>Spermatophyta</taxon>
        <taxon>Magnoliopsida</taxon>
        <taxon>eudicotyledons</taxon>
        <taxon>Gunneridae</taxon>
        <taxon>Pentapetalae</taxon>
        <taxon>Caryophyllales</taxon>
        <taxon>Caryophyllaceae</taxon>
        <taxon>Caryophylleae</taxon>
        <taxon>Saponaria</taxon>
    </lineage>
</organism>
<keyword evidence="3" id="KW-1185">Reference proteome</keyword>
<dbReference type="EMBL" id="JBDFQZ010000012">
    <property type="protein sequence ID" value="KAK9674083.1"/>
    <property type="molecule type" value="Genomic_DNA"/>
</dbReference>
<dbReference type="InterPro" id="IPR056789">
    <property type="entry name" value="LRR_R13L1-DRL21"/>
</dbReference>
<evidence type="ECO:0000313" key="2">
    <source>
        <dbReference type="EMBL" id="KAK9674083.1"/>
    </source>
</evidence>
<gene>
    <name evidence="2" type="ORF">RND81_12G209900</name>
</gene>
<dbReference type="Proteomes" id="UP001443914">
    <property type="component" value="Unassembled WGS sequence"/>
</dbReference>
<reference evidence="2" key="1">
    <citation type="submission" date="2024-03" db="EMBL/GenBank/DDBJ databases">
        <title>WGS assembly of Saponaria officinalis var. Norfolk2.</title>
        <authorList>
            <person name="Jenkins J."/>
            <person name="Shu S."/>
            <person name="Grimwood J."/>
            <person name="Barry K."/>
            <person name="Goodstein D."/>
            <person name="Schmutz J."/>
            <person name="Leebens-Mack J."/>
            <person name="Osbourn A."/>
        </authorList>
    </citation>
    <scope>NUCLEOTIDE SEQUENCE [LARGE SCALE GENOMIC DNA]</scope>
    <source>
        <strain evidence="2">JIC</strain>
    </source>
</reference>
<feature type="domain" description="R13L1/DRL21-like LRR repeat region" evidence="1">
    <location>
        <begin position="50"/>
        <end position="97"/>
    </location>
</feature>
<evidence type="ECO:0000259" key="1">
    <source>
        <dbReference type="Pfam" id="PF25019"/>
    </source>
</evidence>
<dbReference type="AlphaFoldDB" id="A0AAW1HDE8"/>
<dbReference type="Pfam" id="PF25019">
    <property type="entry name" value="LRR_R13L1-DRL21"/>
    <property type="match status" value="1"/>
</dbReference>
<sequence>MLELLNHTCRLVVIFSLIKFPCNIKKDMKVCTYLLSPFTHDMDDEQGWTIEELGNLDDLRDEIEMSGLDLVKDREEARMARLAKKAKVSKLTLRWRNMFG</sequence>
<evidence type="ECO:0000313" key="3">
    <source>
        <dbReference type="Proteomes" id="UP001443914"/>
    </source>
</evidence>